<keyword evidence="1" id="KW-0472">Membrane</keyword>
<name>A0A5S4UVW5_9MICO</name>
<keyword evidence="1" id="KW-0812">Transmembrane</keyword>
<dbReference type="Proteomes" id="UP000325243">
    <property type="component" value="Unassembled WGS sequence"/>
</dbReference>
<dbReference type="InterPro" id="IPR012902">
    <property type="entry name" value="N_methyl_site"/>
</dbReference>
<protein>
    <submittedName>
        <fullName evidence="2">Type II secretion system protein</fullName>
    </submittedName>
</protein>
<dbReference type="AlphaFoldDB" id="A0A5S4UVW5"/>
<reference evidence="2 3" key="1">
    <citation type="submission" date="2019-08" db="EMBL/GenBank/DDBJ databases">
        <authorList>
            <person name="Hu J."/>
        </authorList>
    </citation>
    <scope>NUCLEOTIDE SEQUENCE [LARGE SCALE GENOMIC DNA]</scope>
    <source>
        <strain evidence="2 3">NEAU-184</strain>
    </source>
</reference>
<proteinExistence type="predicted"/>
<accession>A0A5S4UVW5</accession>
<comment type="caution">
    <text evidence="2">The sequence shown here is derived from an EMBL/GenBank/DDBJ whole genome shotgun (WGS) entry which is preliminary data.</text>
</comment>
<dbReference type="Gene3D" id="2.60.120.260">
    <property type="entry name" value="Galactose-binding domain-like"/>
    <property type="match status" value="1"/>
</dbReference>
<organism evidence="2 3">
    <name type="scientific">Agromyces mariniharenae</name>
    <dbReference type="NCBI Taxonomy" id="2604423"/>
    <lineage>
        <taxon>Bacteria</taxon>
        <taxon>Bacillati</taxon>
        <taxon>Actinomycetota</taxon>
        <taxon>Actinomycetes</taxon>
        <taxon>Micrococcales</taxon>
        <taxon>Microbacteriaceae</taxon>
        <taxon>Agromyces</taxon>
    </lineage>
</organism>
<dbReference type="InterPro" id="IPR045584">
    <property type="entry name" value="Pilin-like"/>
</dbReference>
<evidence type="ECO:0000313" key="3">
    <source>
        <dbReference type="Proteomes" id="UP000325243"/>
    </source>
</evidence>
<evidence type="ECO:0000313" key="2">
    <source>
        <dbReference type="EMBL" id="TYL51184.1"/>
    </source>
</evidence>
<dbReference type="RefSeq" id="WP_148735291.1">
    <property type="nucleotide sequence ID" value="NZ_VSSB01000002.1"/>
</dbReference>
<evidence type="ECO:0000256" key="1">
    <source>
        <dbReference type="SAM" id="Phobius"/>
    </source>
</evidence>
<feature type="transmembrane region" description="Helical" evidence="1">
    <location>
        <begin position="45"/>
        <end position="66"/>
    </location>
</feature>
<dbReference type="EMBL" id="VSSB01000002">
    <property type="protein sequence ID" value="TYL51184.1"/>
    <property type="molecule type" value="Genomic_DNA"/>
</dbReference>
<dbReference type="Pfam" id="PF07963">
    <property type="entry name" value="N_methyl"/>
    <property type="match status" value="1"/>
</dbReference>
<sequence length="355" mass="36723">MARRASRTNHSKLQYQPLRGADFERHRSTVSLGDDVRSLGRGFTIVELLIVIVVIAILATITVVAYNGIKDRAAASAASSAAQQVAKKVMAYAITNADSYPATLSDAGVTDSGSTSYQYRVDNSTNPKTFCLTATSSNESYFASNSMTTPVAGGCAGHAVNGVIPTITNLAMSPKGSVSLAGWATSTLATMSFNASGGPTGGAFVQSSKSGTSSPFVLEYGLVGSPVHVPVTAGTTYTSSFYGSVTMATPQPFGIITRFYDAAGVQTDSNTVSGYVTPTNGNWARWSRTDVAPTGSTKARVVFYGPNGAVAGDVIRMSNVMVTAGSLLENYADGSSSGWTWNGTANNSTSTGPPL</sequence>
<dbReference type="Gene3D" id="3.30.700.10">
    <property type="entry name" value="Glycoprotein, Type 4 Pilin"/>
    <property type="match status" value="1"/>
</dbReference>
<dbReference type="PANTHER" id="PTHR30093">
    <property type="entry name" value="GENERAL SECRETION PATHWAY PROTEIN G"/>
    <property type="match status" value="1"/>
</dbReference>
<keyword evidence="3" id="KW-1185">Reference proteome</keyword>
<dbReference type="SUPFAM" id="SSF54523">
    <property type="entry name" value="Pili subunits"/>
    <property type="match status" value="1"/>
</dbReference>
<keyword evidence="1" id="KW-1133">Transmembrane helix</keyword>
<gene>
    <name evidence="2" type="ORF">FYC51_18890</name>
</gene>
<dbReference type="NCBIfam" id="TIGR02532">
    <property type="entry name" value="IV_pilin_GFxxxE"/>
    <property type="match status" value="1"/>
</dbReference>